<evidence type="ECO:0000313" key="4">
    <source>
        <dbReference type="Proteomes" id="UP001465976"/>
    </source>
</evidence>
<protein>
    <submittedName>
        <fullName evidence="3">Uncharacterized protein</fullName>
    </submittedName>
</protein>
<organism evidence="3 4">
    <name type="scientific">Marasmius crinis-equi</name>
    <dbReference type="NCBI Taxonomy" id="585013"/>
    <lineage>
        <taxon>Eukaryota</taxon>
        <taxon>Fungi</taxon>
        <taxon>Dikarya</taxon>
        <taxon>Basidiomycota</taxon>
        <taxon>Agaricomycotina</taxon>
        <taxon>Agaricomycetes</taxon>
        <taxon>Agaricomycetidae</taxon>
        <taxon>Agaricales</taxon>
        <taxon>Marasmiineae</taxon>
        <taxon>Marasmiaceae</taxon>
        <taxon>Marasmius</taxon>
    </lineage>
</organism>
<proteinExistence type="predicted"/>
<keyword evidence="2" id="KW-0812">Transmembrane</keyword>
<name>A0ABR3EWF8_9AGAR</name>
<dbReference type="EMBL" id="JBAHYK010001634">
    <property type="protein sequence ID" value="KAL0567259.1"/>
    <property type="molecule type" value="Genomic_DNA"/>
</dbReference>
<dbReference type="Gene3D" id="3.60.130.30">
    <property type="match status" value="1"/>
</dbReference>
<reference evidence="3 4" key="1">
    <citation type="submission" date="2024-02" db="EMBL/GenBank/DDBJ databases">
        <title>A draft genome for the cacao thread blight pathogen Marasmius crinis-equi.</title>
        <authorList>
            <person name="Cohen S.P."/>
            <person name="Baruah I.K."/>
            <person name="Amoako-Attah I."/>
            <person name="Bukari Y."/>
            <person name="Meinhardt L.W."/>
            <person name="Bailey B.A."/>
        </authorList>
    </citation>
    <scope>NUCLEOTIDE SEQUENCE [LARGE SCALE GENOMIC DNA]</scope>
    <source>
        <strain evidence="3 4">GH-76</strain>
    </source>
</reference>
<dbReference type="Proteomes" id="UP001465976">
    <property type="component" value="Unassembled WGS sequence"/>
</dbReference>
<keyword evidence="2" id="KW-1133">Transmembrane helix</keyword>
<evidence type="ECO:0000256" key="1">
    <source>
        <dbReference type="SAM" id="MobiDB-lite"/>
    </source>
</evidence>
<feature type="transmembrane region" description="Helical" evidence="2">
    <location>
        <begin position="322"/>
        <end position="343"/>
    </location>
</feature>
<comment type="caution">
    <text evidence="3">The sequence shown here is derived from an EMBL/GenBank/DDBJ whole genome shotgun (WGS) entry which is preliminary data.</text>
</comment>
<feature type="compositionally biased region" description="Basic and acidic residues" evidence="1">
    <location>
        <begin position="150"/>
        <end position="160"/>
    </location>
</feature>
<accession>A0ABR3EWF8</accession>
<sequence length="506" mass="56468">MKLKIPDFANSSPDEKDLTTHGIHSEISIDTLIFNSLHRSIFSPLDPFESPLTTPPTTPPLSRQASPFDIATTAPLPSALRSIPSPDTTPVPGPSEPSRKRKDPPQNLQPRHKNETDRAKQRARAHANRKRKRTAIKQDALSATPRPRMKHLDSSERATNEVEVDELTVTSTGWQGGSTQRLGPDGKPVTVIGTKGRVPENRPYRLDELCGEGSYEFELIKNKPGITQYITSETSRIMVVSVPPPVNDPTWDPMTKNAAQCCRDWRKECRFTDENGRRGEFDNINVGISIGNGQKEPMVLAHGPQNLEIATRICQHLAFRRIAGWMTVCFSSWAPLLFLYYLYIMTTLLEHHTGLQLPFENAIFAAFALNFGPQTVCLPHRDQKNLLFGWCAITALGNFDYKKGGHLVLWELGVVLEFPPGATIFVPSAVLCHSNTSIAPGEDRFSFTMYTAAGLFRWVEHGFQLEYLYQKSVQAVTNAAQDAGRWARGLSLFSTFSELKTIADTK</sequence>
<keyword evidence="4" id="KW-1185">Reference proteome</keyword>
<evidence type="ECO:0000256" key="2">
    <source>
        <dbReference type="SAM" id="Phobius"/>
    </source>
</evidence>
<feature type="region of interest" description="Disordered" evidence="1">
    <location>
        <begin position="48"/>
        <end position="196"/>
    </location>
</feature>
<evidence type="ECO:0000313" key="3">
    <source>
        <dbReference type="EMBL" id="KAL0567259.1"/>
    </source>
</evidence>
<feature type="compositionally biased region" description="Polar residues" evidence="1">
    <location>
        <begin position="168"/>
        <end position="181"/>
    </location>
</feature>
<gene>
    <name evidence="3" type="ORF">V5O48_014736</name>
</gene>
<keyword evidence="2" id="KW-0472">Membrane</keyword>
<feature type="compositionally biased region" description="Basic residues" evidence="1">
    <location>
        <begin position="121"/>
        <end position="135"/>
    </location>
</feature>